<organism evidence="1 2">
    <name type="scientific">Athelia psychrophila</name>
    <dbReference type="NCBI Taxonomy" id="1759441"/>
    <lineage>
        <taxon>Eukaryota</taxon>
        <taxon>Fungi</taxon>
        <taxon>Dikarya</taxon>
        <taxon>Basidiomycota</taxon>
        <taxon>Agaricomycotina</taxon>
        <taxon>Agaricomycetes</taxon>
        <taxon>Agaricomycetidae</taxon>
        <taxon>Atheliales</taxon>
        <taxon>Atheliaceae</taxon>
        <taxon>Athelia</taxon>
    </lineage>
</organism>
<dbReference type="SUPFAM" id="SSF48264">
    <property type="entry name" value="Cytochrome P450"/>
    <property type="match status" value="1"/>
</dbReference>
<dbReference type="InterPro" id="IPR036396">
    <property type="entry name" value="Cyt_P450_sf"/>
</dbReference>
<evidence type="ECO:0000313" key="2">
    <source>
        <dbReference type="Proteomes" id="UP000076532"/>
    </source>
</evidence>
<dbReference type="Proteomes" id="UP000076532">
    <property type="component" value="Unassembled WGS sequence"/>
</dbReference>
<proteinExistence type="predicted"/>
<keyword evidence="2" id="KW-1185">Reference proteome</keyword>
<dbReference type="GO" id="GO:0005506">
    <property type="term" value="F:iron ion binding"/>
    <property type="evidence" value="ECO:0007669"/>
    <property type="project" value="InterPro"/>
</dbReference>
<reference evidence="1 2" key="1">
    <citation type="journal article" date="2016" name="Mol. Biol. Evol.">
        <title>Comparative Genomics of Early-Diverging Mushroom-Forming Fungi Provides Insights into the Origins of Lignocellulose Decay Capabilities.</title>
        <authorList>
            <person name="Nagy L.G."/>
            <person name="Riley R."/>
            <person name="Tritt A."/>
            <person name="Adam C."/>
            <person name="Daum C."/>
            <person name="Floudas D."/>
            <person name="Sun H."/>
            <person name="Yadav J.S."/>
            <person name="Pangilinan J."/>
            <person name="Larsson K.H."/>
            <person name="Matsuura K."/>
            <person name="Barry K."/>
            <person name="Labutti K."/>
            <person name="Kuo R."/>
            <person name="Ohm R.A."/>
            <person name="Bhattacharya S.S."/>
            <person name="Shirouzu T."/>
            <person name="Yoshinaga Y."/>
            <person name="Martin F.M."/>
            <person name="Grigoriev I.V."/>
            <person name="Hibbett D.S."/>
        </authorList>
    </citation>
    <scope>NUCLEOTIDE SEQUENCE [LARGE SCALE GENOMIC DNA]</scope>
    <source>
        <strain evidence="1 2">CBS 109695</strain>
    </source>
</reference>
<evidence type="ECO:0008006" key="3">
    <source>
        <dbReference type="Google" id="ProtNLM"/>
    </source>
</evidence>
<dbReference type="OrthoDB" id="1470350at2759"/>
<evidence type="ECO:0000313" key="1">
    <source>
        <dbReference type="EMBL" id="KZP33878.1"/>
    </source>
</evidence>
<dbReference type="GO" id="GO:0004497">
    <property type="term" value="F:monooxygenase activity"/>
    <property type="evidence" value="ECO:0007669"/>
    <property type="project" value="InterPro"/>
</dbReference>
<accession>A0A166WLG6</accession>
<gene>
    <name evidence="1" type="ORF">FIBSPDRAFT_942989</name>
</gene>
<protein>
    <recommendedName>
        <fullName evidence="3">Cytochrome P450</fullName>
    </recommendedName>
</protein>
<dbReference type="GO" id="GO:0016705">
    <property type="term" value="F:oxidoreductase activity, acting on paired donors, with incorporation or reduction of molecular oxygen"/>
    <property type="evidence" value="ECO:0007669"/>
    <property type="project" value="InterPro"/>
</dbReference>
<name>A0A166WLG6_9AGAM</name>
<dbReference type="AlphaFoldDB" id="A0A166WLG6"/>
<sequence>MAQGYRDLRTHIVDTVSRMRVALLGDSAQGSPEEKGELRGAALLKNLVEANLQEEGGGRGLTDDELLSTFLLAGHETSSNTLAFCLPLSPLS</sequence>
<dbReference type="Gene3D" id="1.10.630.10">
    <property type="entry name" value="Cytochrome P450"/>
    <property type="match status" value="1"/>
</dbReference>
<dbReference type="GO" id="GO:0020037">
    <property type="term" value="F:heme binding"/>
    <property type="evidence" value="ECO:0007669"/>
    <property type="project" value="InterPro"/>
</dbReference>
<dbReference type="EMBL" id="KV417481">
    <property type="protein sequence ID" value="KZP33878.1"/>
    <property type="molecule type" value="Genomic_DNA"/>
</dbReference>